<dbReference type="GO" id="GO:0046883">
    <property type="term" value="P:regulation of hormone secretion"/>
    <property type="evidence" value="ECO:0007669"/>
    <property type="project" value="InterPro"/>
</dbReference>
<evidence type="ECO:0000256" key="4">
    <source>
        <dbReference type="ARBA" id="ARBA00022692"/>
    </source>
</evidence>
<feature type="compositionally biased region" description="Basic and acidic residues" evidence="13">
    <location>
        <begin position="308"/>
        <end position="318"/>
    </location>
</feature>
<evidence type="ECO:0000313" key="17">
    <source>
        <dbReference type="Proteomes" id="UP000752171"/>
    </source>
</evidence>
<sequence>MEINSTDFQAGNWSNSSSGSGSGSSSSSAFGVWEVLTSLLLGALILMSIVGNACVIAAIALERSLQTINNYLIGSLAVTDLLVSVLVLPMAALYQVLQRWTLGQVACDLFIALDVLCCTSSILHLCAIALDRYWAITDPVAYMTRRTLCRAATLISLTWLVGFSISIPPMLGWRTPEDRANPLECTISQDPGYTIFSTFGAFYIPLALMLVLYGRIFRAARFRIRRSAKKNTDKMKIKEKEKDRKGTGLTGNGAPCTNGTGTSTRLKLKMKKNEKEGSCTHLCVAVSPVNRAPCTSVTGTPDVNRVSSPDDPRIDTPDGTRASTPDSTSLGSPEVTRVGTPEGISLGSPEDTETGAELKMNNDGSRTQLCFTVSPVTSPMCANGTEAGTEEGTELLQDSGGRGGSKLHLALPNQPQAEGGGGSRGGGCGDARRRALARERRTVKTLGIIMGTFILCWLPFFIVALVLPFCGSSCPMPPWLGAVINWLGYANSLLNPVIYAYFNRDFQNAFRKMLRCRFSRQ</sequence>
<proteinExistence type="inferred from homology"/>
<evidence type="ECO:0000256" key="10">
    <source>
        <dbReference type="ARBA" id="ARBA00023180"/>
    </source>
</evidence>
<feature type="transmembrane region" description="Helical" evidence="14">
    <location>
        <begin position="479"/>
        <end position="502"/>
    </location>
</feature>
<dbReference type="GO" id="GO:0043410">
    <property type="term" value="P:positive regulation of MAPK cascade"/>
    <property type="evidence" value="ECO:0007669"/>
    <property type="project" value="TreeGrafter"/>
</dbReference>
<keyword evidence="9 12" id="KW-0675">Receptor</keyword>
<evidence type="ECO:0000256" key="2">
    <source>
        <dbReference type="ARBA" id="ARBA00022475"/>
    </source>
</evidence>
<dbReference type="GO" id="GO:0004938">
    <property type="term" value="F:alpha2-adrenergic receptor activity"/>
    <property type="evidence" value="ECO:0007669"/>
    <property type="project" value="UniProtKB-ARBA"/>
</dbReference>
<feature type="region of interest" description="Disordered" evidence="13">
    <location>
        <begin position="231"/>
        <end position="263"/>
    </location>
</feature>
<evidence type="ECO:0000256" key="13">
    <source>
        <dbReference type="SAM" id="MobiDB-lite"/>
    </source>
</evidence>
<comment type="subcellular location">
    <subcellularLocation>
        <location evidence="1">Cell membrane</location>
        <topology evidence="1">Multi-pass membrane protein</topology>
    </subcellularLocation>
</comment>
<dbReference type="Gene3D" id="1.20.1070.10">
    <property type="entry name" value="Rhodopsin 7-helix transmembrane proteins"/>
    <property type="match status" value="2"/>
</dbReference>
<feature type="region of interest" description="Disordered" evidence="13">
    <location>
        <begin position="294"/>
        <end position="360"/>
    </location>
</feature>
<dbReference type="EMBL" id="JAICCE010000012">
    <property type="protein sequence ID" value="KAG9270605.1"/>
    <property type="molecule type" value="Genomic_DNA"/>
</dbReference>
<feature type="transmembrane region" description="Helical" evidence="14">
    <location>
        <begin position="109"/>
        <end position="130"/>
    </location>
</feature>
<dbReference type="PANTHER" id="PTHR24248">
    <property type="entry name" value="ADRENERGIC RECEPTOR-RELATED G-PROTEIN COUPLED RECEPTOR"/>
    <property type="match status" value="1"/>
</dbReference>
<dbReference type="Pfam" id="PF00001">
    <property type="entry name" value="7tm_1"/>
    <property type="match status" value="1"/>
</dbReference>
<feature type="compositionally biased region" description="Gly residues" evidence="13">
    <location>
        <begin position="418"/>
        <end position="429"/>
    </location>
</feature>
<protein>
    <submittedName>
        <fullName evidence="16">5-hydroxytryptamine receptor 1A-like</fullName>
    </submittedName>
</protein>
<feature type="transmembrane region" description="Helical" evidence="14">
    <location>
        <begin position="442"/>
        <end position="467"/>
    </location>
</feature>
<dbReference type="PRINTS" id="PR00512">
    <property type="entry name" value="5HT1ARECEPTR"/>
</dbReference>
<evidence type="ECO:0000313" key="16">
    <source>
        <dbReference type="EMBL" id="KAG9270605.1"/>
    </source>
</evidence>
<dbReference type="GO" id="GO:0051378">
    <property type="term" value="F:serotonin binding"/>
    <property type="evidence" value="ECO:0007669"/>
    <property type="project" value="UniProtKB-ARBA"/>
</dbReference>
<dbReference type="PANTHER" id="PTHR24248:SF191">
    <property type="entry name" value="5-HYDROXYTRYPTAMINE RECEPTOR 1A"/>
    <property type="match status" value="1"/>
</dbReference>
<dbReference type="GO" id="GO:0004993">
    <property type="term" value="F:G protein-coupled serotonin receptor activity"/>
    <property type="evidence" value="ECO:0007669"/>
    <property type="project" value="InterPro"/>
</dbReference>
<gene>
    <name evidence="16" type="primary">HTR1AA</name>
    <name evidence="16" type="ORF">AMEX_G15572</name>
</gene>
<dbReference type="InterPro" id="IPR000276">
    <property type="entry name" value="GPCR_Rhodpsn"/>
</dbReference>
<dbReference type="GO" id="GO:0005886">
    <property type="term" value="C:plasma membrane"/>
    <property type="evidence" value="ECO:0007669"/>
    <property type="project" value="UniProtKB-SubCell"/>
</dbReference>
<organism evidence="16 17">
    <name type="scientific">Astyanax mexicanus</name>
    <name type="common">Blind cave fish</name>
    <name type="synonym">Astyanax fasciatus mexicanus</name>
    <dbReference type="NCBI Taxonomy" id="7994"/>
    <lineage>
        <taxon>Eukaryota</taxon>
        <taxon>Metazoa</taxon>
        <taxon>Chordata</taxon>
        <taxon>Craniata</taxon>
        <taxon>Vertebrata</taxon>
        <taxon>Euteleostomi</taxon>
        <taxon>Actinopterygii</taxon>
        <taxon>Neopterygii</taxon>
        <taxon>Teleostei</taxon>
        <taxon>Ostariophysi</taxon>
        <taxon>Characiformes</taxon>
        <taxon>Characoidei</taxon>
        <taxon>Acestrorhamphidae</taxon>
        <taxon>Acestrorhamphinae</taxon>
        <taxon>Astyanax</taxon>
    </lineage>
</organism>
<keyword evidence="2" id="KW-1003">Cell membrane</keyword>
<feature type="region of interest" description="Disordered" evidence="13">
    <location>
        <begin position="1"/>
        <end position="22"/>
    </location>
</feature>
<feature type="compositionally biased region" description="Basic and acidic residues" evidence="13">
    <location>
        <begin position="231"/>
        <end position="246"/>
    </location>
</feature>
<evidence type="ECO:0000256" key="5">
    <source>
        <dbReference type="ARBA" id="ARBA00022989"/>
    </source>
</evidence>
<feature type="transmembrane region" description="Helical" evidence="14">
    <location>
        <begin position="71"/>
        <end position="97"/>
    </location>
</feature>
<feature type="compositionally biased region" description="Polar residues" evidence="13">
    <location>
        <begin position="1"/>
        <end position="13"/>
    </location>
</feature>
<name>A0A8T2LLF5_ASTMX</name>
<feature type="transmembrane region" description="Helical" evidence="14">
    <location>
        <begin position="35"/>
        <end position="59"/>
    </location>
</feature>
<dbReference type="GO" id="GO:0050795">
    <property type="term" value="P:regulation of behavior"/>
    <property type="evidence" value="ECO:0007669"/>
    <property type="project" value="InterPro"/>
</dbReference>
<dbReference type="FunFam" id="1.20.1070.10:FF:000523">
    <property type="entry name" value="5-hydroxytryptamine receptor 2B"/>
    <property type="match status" value="1"/>
</dbReference>
<keyword evidence="6 12" id="KW-0297">G-protein coupled receptor</keyword>
<evidence type="ECO:0000256" key="3">
    <source>
        <dbReference type="ARBA" id="ARBA00022610"/>
    </source>
</evidence>
<keyword evidence="3" id="KW-0085">Behavior</keyword>
<keyword evidence="4 12" id="KW-0812">Transmembrane</keyword>
<dbReference type="GO" id="GO:0071881">
    <property type="term" value="P:adenylate cyclase-inhibiting adrenergic receptor signaling pathway"/>
    <property type="evidence" value="ECO:0007669"/>
    <property type="project" value="UniProtKB-ARBA"/>
</dbReference>
<feature type="region of interest" description="Disordered" evidence="13">
    <location>
        <begin position="383"/>
        <end position="431"/>
    </location>
</feature>
<reference evidence="16 17" key="1">
    <citation type="submission" date="2021-07" db="EMBL/GenBank/DDBJ databases">
        <authorList>
            <person name="Imarazene B."/>
            <person name="Zahm M."/>
            <person name="Klopp C."/>
            <person name="Cabau C."/>
            <person name="Beille S."/>
            <person name="Jouanno E."/>
            <person name="Castinel A."/>
            <person name="Lluch J."/>
            <person name="Gil L."/>
            <person name="Kuchtly C."/>
            <person name="Lopez Roques C."/>
            <person name="Donnadieu C."/>
            <person name="Parrinello H."/>
            <person name="Journot L."/>
            <person name="Du K."/>
            <person name="Schartl M."/>
            <person name="Retaux S."/>
            <person name="Guiguen Y."/>
        </authorList>
    </citation>
    <scope>NUCLEOTIDE SEQUENCE [LARGE SCALE GENOMIC DNA]</scope>
    <source>
        <strain evidence="16">Pach_M1</strain>
        <tissue evidence="16">Testis</tissue>
    </source>
</reference>
<dbReference type="Proteomes" id="UP000752171">
    <property type="component" value="Unassembled WGS sequence"/>
</dbReference>
<keyword evidence="10" id="KW-0325">Glycoprotein</keyword>
<comment type="similarity">
    <text evidence="12">Belongs to the G-protein coupled receptor 1 family.</text>
</comment>
<feature type="compositionally biased region" description="Polar residues" evidence="13">
    <location>
        <begin position="321"/>
        <end position="331"/>
    </location>
</feature>
<keyword evidence="8" id="KW-1015">Disulfide bond</keyword>
<evidence type="ECO:0000256" key="1">
    <source>
        <dbReference type="ARBA" id="ARBA00004651"/>
    </source>
</evidence>
<evidence type="ECO:0000256" key="11">
    <source>
        <dbReference type="ARBA" id="ARBA00023224"/>
    </source>
</evidence>
<feature type="transmembrane region" description="Helical" evidence="14">
    <location>
        <begin position="193"/>
        <end position="216"/>
    </location>
</feature>
<dbReference type="PROSITE" id="PS00237">
    <property type="entry name" value="G_PROTEIN_RECEP_F1_1"/>
    <property type="match status" value="1"/>
</dbReference>
<keyword evidence="5 14" id="KW-1133">Transmembrane helix</keyword>
<feature type="compositionally biased region" description="Polar residues" evidence="13">
    <location>
        <begin position="294"/>
        <end position="307"/>
    </location>
</feature>
<evidence type="ECO:0000259" key="15">
    <source>
        <dbReference type="PROSITE" id="PS50262"/>
    </source>
</evidence>
<dbReference type="InterPro" id="IPR000610">
    <property type="entry name" value="5HT1A_rcpt"/>
</dbReference>
<accession>A0A8T2LLF5</accession>
<dbReference type="AlphaFoldDB" id="A0A8T2LLF5"/>
<evidence type="ECO:0000256" key="8">
    <source>
        <dbReference type="ARBA" id="ARBA00023157"/>
    </source>
</evidence>
<evidence type="ECO:0000256" key="12">
    <source>
        <dbReference type="RuleBase" id="RU000688"/>
    </source>
</evidence>
<dbReference type="InterPro" id="IPR002231">
    <property type="entry name" value="5HT_rcpt"/>
</dbReference>
<keyword evidence="11 12" id="KW-0807">Transducer</keyword>
<dbReference type="PRINTS" id="PR00237">
    <property type="entry name" value="GPCRRHODOPSN"/>
</dbReference>
<dbReference type="CTD" id="100001828"/>
<keyword evidence="7 14" id="KW-0472">Membrane</keyword>
<dbReference type="GO" id="GO:0019229">
    <property type="term" value="P:regulation of vasoconstriction"/>
    <property type="evidence" value="ECO:0007669"/>
    <property type="project" value="InterPro"/>
</dbReference>
<feature type="transmembrane region" description="Helical" evidence="14">
    <location>
        <begin position="151"/>
        <end position="173"/>
    </location>
</feature>
<dbReference type="GO" id="GO:0071880">
    <property type="term" value="P:adenylate cyclase-activating adrenergic receptor signaling pathway"/>
    <property type="evidence" value="ECO:0007669"/>
    <property type="project" value="TreeGrafter"/>
</dbReference>
<evidence type="ECO:0000256" key="6">
    <source>
        <dbReference type="ARBA" id="ARBA00023040"/>
    </source>
</evidence>
<evidence type="ECO:0000256" key="7">
    <source>
        <dbReference type="ARBA" id="ARBA00023136"/>
    </source>
</evidence>
<evidence type="ECO:0000256" key="9">
    <source>
        <dbReference type="ARBA" id="ARBA00023170"/>
    </source>
</evidence>
<evidence type="ECO:0000256" key="14">
    <source>
        <dbReference type="SAM" id="Phobius"/>
    </source>
</evidence>
<dbReference type="KEGG" id="amex:103029383"/>
<feature type="domain" description="G-protein coupled receptors family 1 profile" evidence="15">
    <location>
        <begin position="51"/>
        <end position="499"/>
    </location>
</feature>
<dbReference type="GeneID" id="103029383"/>
<dbReference type="InterPro" id="IPR017452">
    <property type="entry name" value="GPCR_Rhodpsn_7TM"/>
</dbReference>
<dbReference type="PROSITE" id="PS50262">
    <property type="entry name" value="G_PROTEIN_RECEP_F1_2"/>
    <property type="match status" value="1"/>
</dbReference>
<dbReference type="SMART" id="SM01381">
    <property type="entry name" value="7TM_GPCR_Srsx"/>
    <property type="match status" value="1"/>
</dbReference>
<comment type="caution">
    <text evidence="16">The sequence shown here is derived from an EMBL/GenBank/DDBJ whole genome shotgun (WGS) entry which is preliminary data.</text>
</comment>
<dbReference type="PRINTS" id="PR01101">
    <property type="entry name" value="5HTRECEPTOR"/>
</dbReference>
<dbReference type="SUPFAM" id="SSF81321">
    <property type="entry name" value="Family A G protein-coupled receptor-like"/>
    <property type="match status" value="1"/>
</dbReference>